<evidence type="ECO:0000256" key="3">
    <source>
        <dbReference type="ARBA" id="ARBA00038487"/>
    </source>
</evidence>
<protein>
    <recommendedName>
        <fullName evidence="4">Kelch domain-containing protein 10</fullName>
    </recommendedName>
</protein>
<proteinExistence type="inferred from homology"/>
<dbReference type="STRING" id="6313.A0A0K0DKC1"/>
<dbReference type="Gene3D" id="2.120.10.80">
    <property type="entry name" value="Kelch-type beta propeller"/>
    <property type="match status" value="1"/>
</dbReference>
<sequence>MNVFRFLPGMSDFFKDGREKLESHEPAKEANLMVFRELPLGPLSRGNQPAPRSGHRIFTDDQFLYVVGGFDRTVDEREGRIYKEVWRYSLFTHEWSRMEVRGDFPTALASFALSQTSPYSNHVILFGGTAVPFGMSTSSSVHLISFDDDSNSLLSRALPVEGEKLATYGHNPNMEGRYRLEAVLHEGLIYLFGGGRPDYVTELRTLTVFDTRKKSFVEVDTYPDDLIKSGTSEDGYPKGRRYAGSIPLLRDLFEKPYNDWTFDIGCFFFVSEKRKLRKTALFG</sequence>
<name>A0A0K0DKC1_ANGCA</name>
<dbReference type="InterPro" id="IPR006652">
    <property type="entry name" value="Kelch_1"/>
</dbReference>
<dbReference type="SUPFAM" id="SSF117281">
    <property type="entry name" value="Kelch motif"/>
    <property type="match status" value="1"/>
</dbReference>
<evidence type="ECO:0000256" key="1">
    <source>
        <dbReference type="ARBA" id="ARBA00022441"/>
    </source>
</evidence>
<evidence type="ECO:0000313" key="5">
    <source>
        <dbReference type="Proteomes" id="UP000035642"/>
    </source>
</evidence>
<dbReference type="GO" id="GO:0032874">
    <property type="term" value="P:positive regulation of stress-activated MAPK cascade"/>
    <property type="evidence" value="ECO:0007669"/>
    <property type="project" value="TreeGrafter"/>
</dbReference>
<keyword evidence="5" id="KW-1185">Reference proteome</keyword>
<dbReference type="Pfam" id="PF01344">
    <property type="entry name" value="Kelch_1"/>
    <property type="match status" value="1"/>
</dbReference>
<comment type="similarity">
    <text evidence="3">Belongs to the KLHDC10 family.</text>
</comment>
<keyword evidence="2" id="KW-0677">Repeat</keyword>
<dbReference type="InterPro" id="IPR015915">
    <property type="entry name" value="Kelch-typ_b-propeller"/>
</dbReference>
<evidence type="ECO:0000256" key="2">
    <source>
        <dbReference type="ARBA" id="ARBA00022737"/>
    </source>
</evidence>
<accession>A0A0K0DKC1</accession>
<reference evidence="5" key="1">
    <citation type="submission" date="2012-09" db="EMBL/GenBank/DDBJ databases">
        <authorList>
            <person name="Martin A.A."/>
        </authorList>
    </citation>
    <scope>NUCLEOTIDE SEQUENCE</scope>
</reference>
<dbReference type="InterPro" id="IPR052125">
    <property type="entry name" value="KLHDC10"/>
</dbReference>
<dbReference type="PANTHER" id="PTHR46428">
    <property type="entry name" value="KELCH DOMAIN-CONTAINING PROTEIN 10"/>
    <property type="match status" value="1"/>
</dbReference>
<dbReference type="PANTHER" id="PTHR46428:SF1">
    <property type="entry name" value="KELCH DOMAIN-CONTAINING PROTEIN 10"/>
    <property type="match status" value="1"/>
</dbReference>
<organism evidence="5 6">
    <name type="scientific">Angiostrongylus cantonensis</name>
    <name type="common">Rat lungworm</name>
    <dbReference type="NCBI Taxonomy" id="6313"/>
    <lineage>
        <taxon>Eukaryota</taxon>
        <taxon>Metazoa</taxon>
        <taxon>Ecdysozoa</taxon>
        <taxon>Nematoda</taxon>
        <taxon>Chromadorea</taxon>
        <taxon>Rhabditida</taxon>
        <taxon>Rhabditina</taxon>
        <taxon>Rhabditomorpha</taxon>
        <taxon>Strongyloidea</taxon>
        <taxon>Metastrongylidae</taxon>
        <taxon>Angiostrongylus</taxon>
    </lineage>
</organism>
<evidence type="ECO:0000313" key="6">
    <source>
        <dbReference type="WBParaSite" id="ACAC_0001194701-mRNA-1"/>
    </source>
</evidence>
<reference evidence="6" key="2">
    <citation type="submission" date="2017-02" db="UniProtKB">
        <authorList>
            <consortium name="WormBaseParasite"/>
        </authorList>
    </citation>
    <scope>IDENTIFICATION</scope>
</reference>
<dbReference type="Proteomes" id="UP000035642">
    <property type="component" value="Unassembled WGS sequence"/>
</dbReference>
<dbReference type="AlphaFoldDB" id="A0A0K0DKC1"/>
<keyword evidence="1" id="KW-0880">Kelch repeat</keyword>
<evidence type="ECO:0000256" key="4">
    <source>
        <dbReference type="ARBA" id="ARBA00041041"/>
    </source>
</evidence>
<dbReference type="WBParaSite" id="ACAC_0001194701-mRNA-1">
    <property type="protein sequence ID" value="ACAC_0001194701-mRNA-1"/>
    <property type="gene ID" value="ACAC_0001194701"/>
</dbReference>